<dbReference type="RefSeq" id="WP_343164504.1">
    <property type="nucleotide sequence ID" value="NZ_JBHRSV010000016.1"/>
</dbReference>
<evidence type="ECO:0000313" key="3">
    <source>
        <dbReference type="EMBL" id="MFC2926189.1"/>
    </source>
</evidence>
<organism evidence="3 4">
    <name type="scientific">Hyphobacterium vulgare</name>
    <dbReference type="NCBI Taxonomy" id="1736751"/>
    <lineage>
        <taxon>Bacteria</taxon>
        <taxon>Pseudomonadati</taxon>
        <taxon>Pseudomonadota</taxon>
        <taxon>Alphaproteobacteria</taxon>
        <taxon>Maricaulales</taxon>
        <taxon>Maricaulaceae</taxon>
        <taxon>Hyphobacterium</taxon>
    </lineage>
</organism>
<comment type="caution">
    <text evidence="3">The sequence shown here is derived from an EMBL/GenBank/DDBJ whole genome shotgun (WGS) entry which is preliminary data.</text>
</comment>
<feature type="region of interest" description="Disordered" evidence="1">
    <location>
        <begin position="1"/>
        <end position="22"/>
    </location>
</feature>
<accession>A0ABV6ZXK6</accession>
<keyword evidence="4" id="KW-1185">Reference proteome</keyword>
<feature type="transmembrane region" description="Helical" evidence="2">
    <location>
        <begin position="20"/>
        <end position="40"/>
    </location>
</feature>
<evidence type="ECO:0000256" key="2">
    <source>
        <dbReference type="SAM" id="Phobius"/>
    </source>
</evidence>
<evidence type="ECO:0000256" key="1">
    <source>
        <dbReference type="SAM" id="MobiDB-lite"/>
    </source>
</evidence>
<gene>
    <name evidence="3" type="ORF">ACFOOR_08725</name>
</gene>
<evidence type="ECO:0000313" key="4">
    <source>
        <dbReference type="Proteomes" id="UP001595379"/>
    </source>
</evidence>
<dbReference type="EMBL" id="JBHRSV010000016">
    <property type="protein sequence ID" value="MFC2926189.1"/>
    <property type="molecule type" value="Genomic_DNA"/>
</dbReference>
<sequence length="57" mass="6457">MAKRGFRRQRQRPATRAKSARSAGLGAIVILMATGFYWALIQIFTAITLQCETYFAF</sequence>
<feature type="compositionally biased region" description="Basic residues" evidence="1">
    <location>
        <begin position="1"/>
        <end position="19"/>
    </location>
</feature>
<name>A0ABV6ZXK6_9PROT</name>
<reference evidence="4" key="1">
    <citation type="journal article" date="2019" name="Int. J. Syst. Evol. Microbiol.">
        <title>The Global Catalogue of Microorganisms (GCM) 10K type strain sequencing project: providing services to taxonomists for standard genome sequencing and annotation.</title>
        <authorList>
            <consortium name="The Broad Institute Genomics Platform"/>
            <consortium name="The Broad Institute Genome Sequencing Center for Infectious Disease"/>
            <person name="Wu L."/>
            <person name="Ma J."/>
        </authorList>
    </citation>
    <scope>NUCLEOTIDE SEQUENCE [LARGE SCALE GENOMIC DNA]</scope>
    <source>
        <strain evidence="4">KCTC 52487</strain>
    </source>
</reference>
<keyword evidence="2" id="KW-0812">Transmembrane</keyword>
<proteinExistence type="predicted"/>
<keyword evidence="2" id="KW-0472">Membrane</keyword>
<dbReference type="Proteomes" id="UP001595379">
    <property type="component" value="Unassembled WGS sequence"/>
</dbReference>
<protein>
    <submittedName>
        <fullName evidence="3">Uncharacterized protein</fullName>
    </submittedName>
</protein>
<keyword evidence="2" id="KW-1133">Transmembrane helix</keyword>